<proteinExistence type="inferred from homology"/>
<evidence type="ECO:0000256" key="4">
    <source>
        <dbReference type="ARBA" id="ARBA00022692"/>
    </source>
</evidence>
<evidence type="ECO:0000256" key="7">
    <source>
        <dbReference type="SAM" id="Phobius"/>
    </source>
</evidence>
<feature type="transmembrane region" description="Helical" evidence="7">
    <location>
        <begin position="81"/>
        <end position="99"/>
    </location>
</feature>
<keyword evidence="3" id="KW-1003">Cell membrane</keyword>
<dbReference type="InterPro" id="IPR037185">
    <property type="entry name" value="EmrE-like"/>
</dbReference>
<feature type="transmembrane region" description="Helical" evidence="7">
    <location>
        <begin position="111"/>
        <end position="128"/>
    </location>
</feature>
<dbReference type="InterPro" id="IPR000620">
    <property type="entry name" value="EamA_dom"/>
</dbReference>
<gene>
    <name evidence="9" type="ORF">JCM17207_18990</name>
</gene>
<dbReference type="Gene3D" id="1.10.3730.20">
    <property type="match status" value="1"/>
</dbReference>
<evidence type="ECO:0000256" key="2">
    <source>
        <dbReference type="ARBA" id="ARBA00007362"/>
    </source>
</evidence>
<evidence type="ECO:0000256" key="6">
    <source>
        <dbReference type="ARBA" id="ARBA00023136"/>
    </source>
</evidence>
<feature type="domain" description="EamA" evidence="8">
    <location>
        <begin position="162"/>
        <end position="292"/>
    </location>
</feature>
<dbReference type="SUPFAM" id="SSF103481">
    <property type="entry name" value="Multidrug resistance efflux transporter EmrE"/>
    <property type="match status" value="1"/>
</dbReference>
<dbReference type="PANTHER" id="PTHR42920:SF5">
    <property type="entry name" value="EAMA DOMAIN-CONTAINING PROTEIN"/>
    <property type="match status" value="1"/>
</dbReference>
<feature type="transmembrane region" description="Helical" evidence="7">
    <location>
        <begin position="33"/>
        <end position="52"/>
    </location>
</feature>
<comment type="caution">
    <text evidence="9">The sequence shown here is derived from an EMBL/GenBank/DDBJ whole genome shotgun (WGS) entry which is preliminary data.</text>
</comment>
<keyword evidence="5 7" id="KW-1133">Transmembrane helix</keyword>
<comment type="subcellular location">
    <subcellularLocation>
        <location evidence="1">Cell membrane</location>
        <topology evidence="1">Multi-pass membrane protein</topology>
    </subcellularLocation>
</comment>
<organism evidence="9 10">
    <name type="scientific">Faecalibacterium gallinarum</name>
    <dbReference type="NCBI Taxonomy" id="2903556"/>
    <lineage>
        <taxon>Bacteria</taxon>
        <taxon>Bacillati</taxon>
        <taxon>Bacillota</taxon>
        <taxon>Clostridia</taxon>
        <taxon>Eubacteriales</taxon>
        <taxon>Oscillospiraceae</taxon>
        <taxon>Faecalibacterium</taxon>
    </lineage>
</organism>
<dbReference type="Pfam" id="PF00892">
    <property type="entry name" value="EamA"/>
    <property type="match status" value="1"/>
</dbReference>
<dbReference type="Proteomes" id="UP001055185">
    <property type="component" value="Unassembled WGS sequence"/>
</dbReference>
<dbReference type="GO" id="GO:0005886">
    <property type="term" value="C:plasma membrane"/>
    <property type="evidence" value="ECO:0007669"/>
    <property type="project" value="UniProtKB-SubCell"/>
</dbReference>
<feature type="transmembrane region" description="Helical" evidence="7">
    <location>
        <begin position="135"/>
        <end position="155"/>
    </location>
</feature>
<dbReference type="RefSeq" id="WP_238317517.1">
    <property type="nucleotide sequence ID" value="NZ_BQKV01000081.1"/>
</dbReference>
<sequence length="309" mass="32456">MKSQTGNALLLVFCALIWGLAFVAQSAGAGLGAYTFLACRSWLAVAALWPTVRGFDAVRRRRGLPSGAPASPADRQLLGRAALACGTLLFTASAAQQIAITMNASTAKASFITAMYVVLVPVLGLLFGRRGSTQLWICMAISVGGLYLLCMQGGFGQVESSDLVLLLCAFLFAFQIMAVGHYSPRLDGVRLSFAQFFVVAAESTVAAFLFEAPTWADIAANAWPLLYCGLLSSGVGYTLQIVGQKNLDPSIASLAMCLESVFGALGGWVILGQSLSGREVLGCGLIFAAVVLAQLPLADWVRCRVGRGA</sequence>
<dbReference type="InterPro" id="IPR051258">
    <property type="entry name" value="Diverse_Substrate_Transporter"/>
</dbReference>
<keyword evidence="4 7" id="KW-0812">Transmembrane</keyword>
<feature type="transmembrane region" description="Helical" evidence="7">
    <location>
        <begin position="277"/>
        <end position="297"/>
    </location>
</feature>
<protein>
    <submittedName>
        <fullName evidence="9">Transporter</fullName>
    </submittedName>
</protein>
<evidence type="ECO:0000256" key="1">
    <source>
        <dbReference type="ARBA" id="ARBA00004651"/>
    </source>
</evidence>
<feature type="transmembrane region" description="Helical" evidence="7">
    <location>
        <begin position="161"/>
        <end position="179"/>
    </location>
</feature>
<name>A0AA37IZN4_9FIRM</name>
<dbReference type="PANTHER" id="PTHR42920">
    <property type="entry name" value="OS03G0707200 PROTEIN-RELATED"/>
    <property type="match status" value="1"/>
</dbReference>
<evidence type="ECO:0000256" key="5">
    <source>
        <dbReference type="ARBA" id="ARBA00022989"/>
    </source>
</evidence>
<keyword evidence="6 7" id="KW-0472">Membrane</keyword>
<comment type="similarity">
    <text evidence="2">Belongs to the EamA transporter family.</text>
</comment>
<keyword evidence="10" id="KW-1185">Reference proteome</keyword>
<dbReference type="AlphaFoldDB" id="A0AA37IZN4"/>
<feature type="transmembrane region" description="Helical" evidence="7">
    <location>
        <begin position="222"/>
        <end position="239"/>
    </location>
</feature>
<dbReference type="EMBL" id="BQKV01000081">
    <property type="protein sequence ID" value="GJN65274.1"/>
    <property type="molecule type" value="Genomic_DNA"/>
</dbReference>
<evidence type="ECO:0000313" key="9">
    <source>
        <dbReference type="EMBL" id="GJN65274.1"/>
    </source>
</evidence>
<evidence type="ECO:0000256" key="3">
    <source>
        <dbReference type="ARBA" id="ARBA00022475"/>
    </source>
</evidence>
<accession>A0AA37IZN4</accession>
<feature type="transmembrane region" description="Helical" evidence="7">
    <location>
        <begin position="251"/>
        <end position="271"/>
    </location>
</feature>
<evidence type="ECO:0000259" key="8">
    <source>
        <dbReference type="Pfam" id="PF00892"/>
    </source>
</evidence>
<feature type="transmembrane region" description="Helical" evidence="7">
    <location>
        <begin position="191"/>
        <end position="210"/>
    </location>
</feature>
<evidence type="ECO:0000313" key="10">
    <source>
        <dbReference type="Proteomes" id="UP001055185"/>
    </source>
</evidence>
<reference evidence="9" key="1">
    <citation type="journal article" date="2022" name="Int. J. Syst. Evol. Microbiol.">
        <title>Genome-based, phenotypic and chemotaxonomic classification of Faecalibacterium strains: proposal of three novel species Faecalibacterium duncaniae sp. nov., Faecalibacterium hattorii sp. nov. and Faecalibacterium gallinarum sp. nov. .</title>
        <authorList>
            <person name="Sakamoto M."/>
            <person name="Sakurai N."/>
            <person name="Tanno H."/>
            <person name="Iino T."/>
            <person name="Ohkuma M."/>
            <person name="Endo A."/>
        </authorList>
    </citation>
    <scope>NUCLEOTIDE SEQUENCE</scope>
    <source>
        <strain evidence="9">JCM 17207</strain>
    </source>
</reference>